<gene>
    <name evidence="2" type="primary">LOC112459392</name>
</gene>
<feature type="non-terminal residue" evidence="2">
    <location>
        <position position="190"/>
    </location>
</feature>
<dbReference type="PANTHER" id="PTHR47481">
    <property type="match status" value="1"/>
</dbReference>
<name>A0A6J1QD22_9HYME</name>
<organism evidence="1 2">
    <name type="scientific">Temnothorax curvispinosus</name>
    <dbReference type="NCBI Taxonomy" id="300111"/>
    <lineage>
        <taxon>Eukaryota</taxon>
        <taxon>Metazoa</taxon>
        <taxon>Ecdysozoa</taxon>
        <taxon>Arthropoda</taxon>
        <taxon>Hexapoda</taxon>
        <taxon>Insecta</taxon>
        <taxon>Pterygota</taxon>
        <taxon>Neoptera</taxon>
        <taxon>Endopterygota</taxon>
        <taxon>Hymenoptera</taxon>
        <taxon>Apocrita</taxon>
        <taxon>Aculeata</taxon>
        <taxon>Formicoidea</taxon>
        <taxon>Formicidae</taxon>
        <taxon>Myrmicinae</taxon>
        <taxon>Temnothorax</taxon>
    </lineage>
</organism>
<protein>
    <submittedName>
        <fullName evidence="2">Uncharacterized protein LOC112459392</fullName>
    </submittedName>
</protein>
<reference evidence="2" key="1">
    <citation type="submission" date="2025-08" db="UniProtKB">
        <authorList>
            <consortium name="RefSeq"/>
        </authorList>
    </citation>
    <scope>IDENTIFICATION</scope>
    <source>
        <tissue evidence="2">Whole body</tissue>
    </source>
</reference>
<dbReference type="Proteomes" id="UP000504618">
    <property type="component" value="Unplaced"/>
</dbReference>
<evidence type="ECO:0000313" key="1">
    <source>
        <dbReference type="Proteomes" id="UP000504618"/>
    </source>
</evidence>
<keyword evidence="1" id="KW-1185">Reference proteome</keyword>
<dbReference type="PANTHER" id="PTHR47481:SF7">
    <property type="entry name" value="CCHC-TYPE DOMAIN-CONTAINING PROTEIN"/>
    <property type="match status" value="1"/>
</dbReference>
<dbReference type="RefSeq" id="XP_024879226.1">
    <property type="nucleotide sequence ID" value="XM_025023458.1"/>
</dbReference>
<dbReference type="GeneID" id="112459392"/>
<dbReference type="Pfam" id="PF14223">
    <property type="entry name" value="Retrotran_gag_2"/>
    <property type="match status" value="1"/>
</dbReference>
<evidence type="ECO:0000313" key="2">
    <source>
        <dbReference type="RefSeq" id="XP_024879226.1"/>
    </source>
</evidence>
<proteinExistence type="predicted"/>
<dbReference type="AlphaFoldDB" id="A0A6J1QD22"/>
<accession>A0A6J1QD22</accession>
<dbReference type="OrthoDB" id="8063677at2759"/>
<sequence length="190" mass="21460">MANEIFDVVDGTRQRPENTNVAAMKTWVKDNAKATAIIASAMEDDQVNSVLVCTTEFEMWKKLMTLHEQKSASNVGALTQRFYAYKMQTSDSVIQHVSAIQNMTRQLRDLGEPISEAAVIAKILSSLTTKFNVFKTAWDSVDPQRQTIANLLERLIREDLNFDKEEDSTSALAVTKKANAKCNDKDKRRR</sequence>